<gene>
    <name evidence="3" type="ORF">F1720_28040</name>
</gene>
<feature type="non-terminal residue" evidence="3">
    <location>
        <position position="150"/>
    </location>
</feature>
<evidence type="ECO:0000259" key="2">
    <source>
        <dbReference type="Pfam" id="PF01568"/>
    </source>
</evidence>
<dbReference type="PANTHER" id="PTHR43105:SF9">
    <property type="entry name" value="NADPH-FE(3+) OXIDOREDUCTASE SUBUNIT ALPHA"/>
    <property type="match status" value="1"/>
</dbReference>
<evidence type="ECO:0000256" key="1">
    <source>
        <dbReference type="ARBA" id="ARBA00023002"/>
    </source>
</evidence>
<feature type="domain" description="Molybdopterin dinucleotide-binding" evidence="2">
    <location>
        <begin position="3"/>
        <end position="71"/>
    </location>
</feature>
<proteinExistence type="predicted"/>
<dbReference type="Pfam" id="PF01568">
    <property type="entry name" value="Molydop_binding"/>
    <property type="match status" value="1"/>
</dbReference>
<dbReference type="GO" id="GO:0016491">
    <property type="term" value="F:oxidoreductase activity"/>
    <property type="evidence" value="ECO:0007669"/>
    <property type="project" value="UniProtKB-KW"/>
</dbReference>
<name>A0A5B2UF64_9PSED</name>
<evidence type="ECO:0000313" key="4">
    <source>
        <dbReference type="Proteomes" id="UP000325296"/>
    </source>
</evidence>
<dbReference type="SUPFAM" id="SSF50692">
    <property type="entry name" value="ADC-like"/>
    <property type="match status" value="1"/>
</dbReference>
<dbReference type="InterPro" id="IPR050123">
    <property type="entry name" value="Prok_molybdopt-oxidoreductase"/>
</dbReference>
<comment type="caution">
    <text evidence="3">The sequence shown here is derived from an EMBL/GenBank/DDBJ whole genome shotgun (WGS) entry which is preliminary data.</text>
</comment>
<dbReference type="GO" id="GO:0043546">
    <property type="term" value="F:molybdopterin cofactor binding"/>
    <property type="evidence" value="ECO:0007669"/>
    <property type="project" value="InterPro"/>
</dbReference>
<accession>A0A5B2UF64</accession>
<dbReference type="GO" id="GO:0016020">
    <property type="term" value="C:membrane"/>
    <property type="evidence" value="ECO:0007669"/>
    <property type="project" value="TreeGrafter"/>
</dbReference>
<evidence type="ECO:0000313" key="3">
    <source>
        <dbReference type="EMBL" id="KAA2225444.1"/>
    </source>
</evidence>
<dbReference type="Proteomes" id="UP000325296">
    <property type="component" value="Unassembled WGS sequence"/>
</dbReference>
<sequence>ELRRQNLQAGDLVSLKSRRGSVIVAVADDDSVRPGQAFLPMHWGDRFLKGGVNAVTQPAFDPLSKQPELKHSGVRLEPVQLPWQLFALIEGDVQRHFEALRPLCGSFAYVSLSLAGRERPALLLRVANAEAPAAQLLKDIDQLLGLNEGP</sequence>
<dbReference type="InterPro" id="IPR006657">
    <property type="entry name" value="MoPterin_dinucl-bd_dom"/>
</dbReference>
<reference evidence="3 4" key="1">
    <citation type="submission" date="2019-09" db="EMBL/GenBank/DDBJ databases">
        <title>Draft genome sequence of Pseudomonas brenneri CCUG 51514(T).</title>
        <authorList>
            <person name="Tunovic T."/>
            <person name="Pineiro-Iglesias B."/>
            <person name="Unosson C."/>
            <person name="Inganas E."/>
            <person name="Ohlen M."/>
            <person name="Cardew S."/>
            <person name="Jensie-Markopoulos S."/>
            <person name="Salva-Serra F."/>
            <person name="Jaen-Luchoro D."/>
            <person name="Svensson-Stadler L."/>
            <person name="Chun J."/>
            <person name="Moore E."/>
        </authorList>
    </citation>
    <scope>NUCLEOTIDE SEQUENCE [LARGE SCALE GENOMIC DNA]</scope>
    <source>
        <strain evidence="3 4">CCUG 51514</strain>
    </source>
</reference>
<dbReference type="Gene3D" id="2.40.40.20">
    <property type="match status" value="1"/>
</dbReference>
<dbReference type="PANTHER" id="PTHR43105">
    <property type="entry name" value="RESPIRATORY NITRATE REDUCTASE"/>
    <property type="match status" value="1"/>
</dbReference>
<dbReference type="AlphaFoldDB" id="A0A5B2UF64"/>
<dbReference type="InterPro" id="IPR009010">
    <property type="entry name" value="Asp_de-COase-like_dom_sf"/>
</dbReference>
<protein>
    <submittedName>
        <fullName evidence="3">Nitrate reductase</fullName>
    </submittedName>
</protein>
<feature type="non-terminal residue" evidence="3">
    <location>
        <position position="1"/>
    </location>
</feature>
<keyword evidence="1" id="KW-0560">Oxidoreductase</keyword>
<dbReference type="GO" id="GO:0045333">
    <property type="term" value="P:cellular respiration"/>
    <property type="evidence" value="ECO:0007669"/>
    <property type="project" value="UniProtKB-ARBA"/>
</dbReference>
<organism evidence="3 4">
    <name type="scientific">Pseudomonas brenneri</name>
    <dbReference type="NCBI Taxonomy" id="129817"/>
    <lineage>
        <taxon>Bacteria</taxon>
        <taxon>Pseudomonadati</taxon>
        <taxon>Pseudomonadota</taxon>
        <taxon>Gammaproteobacteria</taxon>
        <taxon>Pseudomonadales</taxon>
        <taxon>Pseudomonadaceae</taxon>
        <taxon>Pseudomonas</taxon>
    </lineage>
</organism>
<dbReference type="EMBL" id="VUOL01000046">
    <property type="protein sequence ID" value="KAA2225444.1"/>
    <property type="molecule type" value="Genomic_DNA"/>
</dbReference>
<dbReference type="GO" id="GO:1990204">
    <property type="term" value="C:oxidoreductase complex"/>
    <property type="evidence" value="ECO:0007669"/>
    <property type="project" value="UniProtKB-ARBA"/>
</dbReference>
<dbReference type="RefSeq" id="WP_275938099.1">
    <property type="nucleotide sequence ID" value="NZ_VUOL01000046.1"/>
</dbReference>